<evidence type="ECO:0000256" key="6">
    <source>
        <dbReference type="ARBA" id="ARBA00023180"/>
    </source>
</evidence>
<sequence>MTTCNWSWKASLHRPNRAPSHKMGISRRGLLIPDARLLIFSIIAIVGFLQPTSGIRKNIGIPQKVICKSTVQGRYLLADDNGYVCTALSVDSWTGCCPEVGERFSCQGCNLASRCCNSYEYCVSCCLNPSVTKEDLVVKLKIAKPVTAGTYHSAFDFCIGMCRHNSASVVHENSYASDFHHCHSLKTNISGIREANFQILSGIDIVIGKVGESCNSACMSKGKSCVSNKLSVLNRCEMLEKYMKCKGSCLASIGADQPAEVVDNAPENMPLREIWWLGLQMTILVPSSKNYAPFHSPNPVSCRRGFAYFFWILPGGSSDLQLQHPSLYAIVT</sequence>
<evidence type="ECO:0000256" key="9">
    <source>
        <dbReference type="SAM" id="Phobius"/>
    </source>
</evidence>
<accession>A0A835V566</accession>
<keyword evidence="3 9" id="KW-1133">Transmembrane helix</keyword>
<keyword evidence="5 9" id="KW-0472">Membrane</keyword>
<dbReference type="InterPro" id="IPR019352">
    <property type="entry name" value="SPRING1"/>
</dbReference>
<organism evidence="10 11">
    <name type="scientific">Vanilla planifolia</name>
    <name type="common">Vanilla</name>
    <dbReference type="NCBI Taxonomy" id="51239"/>
    <lineage>
        <taxon>Eukaryota</taxon>
        <taxon>Viridiplantae</taxon>
        <taxon>Streptophyta</taxon>
        <taxon>Embryophyta</taxon>
        <taxon>Tracheophyta</taxon>
        <taxon>Spermatophyta</taxon>
        <taxon>Magnoliopsida</taxon>
        <taxon>Liliopsida</taxon>
        <taxon>Asparagales</taxon>
        <taxon>Orchidaceae</taxon>
        <taxon>Vanilloideae</taxon>
        <taxon>Vanilleae</taxon>
        <taxon>Vanilla</taxon>
    </lineage>
</organism>
<dbReference type="GO" id="GO:2000640">
    <property type="term" value="P:positive regulation of SREBP signaling pathway"/>
    <property type="evidence" value="ECO:0007669"/>
    <property type="project" value="InterPro"/>
</dbReference>
<proteinExistence type="inferred from homology"/>
<evidence type="ECO:0000313" key="11">
    <source>
        <dbReference type="Proteomes" id="UP000636800"/>
    </source>
</evidence>
<evidence type="ECO:0000256" key="5">
    <source>
        <dbReference type="ARBA" id="ARBA00023136"/>
    </source>
</evidence>
<evidence type="ECO:0000256" key="2">
    <source>
        <dbReference type="ARBA" id="ARBA00022692"/>
    </source>
</evidence>
<protein>
    <recommendedName>
        <fullName evidence="8">SREBP regulating gene protein</fullName>
    </recommendedName>
</protein>
<feature type="transmembrane region" description="Helical" evidence="9">
    <location>
        <begin position="30"/>
        <end position="49"/>
    </location>
</feature>
<dbReference type="GO" id="GO:0000139">
    <property type="term" value="C:Golgi membrane"/>
    <property type="evidence" value="ECO:0007669"/>
    <property type="project" value="UniProtKB-SubCell"/>
</dbReference>
<evidence type="ECO:0000256" key="8">
    <source>
        <dbReference type="ARBA" id="ARBA00023485"/>
    </source>
</evidence>
<comment type="subcellular location">
    <subcellularLocation>
        <location evidence="1">Golgi apparatus membrane</location>
        <topology evidence="1">Single-pass membrane protein</topology>
    </subcellularLocation>
</comment>
<evidence type="ECO:0000256" key="1">
    <source>
        <dbReference type="ARBA" id="ARBA00004194"/>
    </source>
</evidence>
<keyword evidence="4" id="KW-0333">Golgi apparatus</keyword>
<dbReference type="Proteomes" id="UP000636800">
    <property type="component" value="Unassembled WGS sequence"/>
</dbReference>
<evidence type="ECO:0000256" key="4">
    <source>
        <dbReference type="ARBA" id="ARBA00023034"/>
    </source>
</evidence>
<evidence type="ECO:0000256" key="7">
    <source>
        <dbReference type="ARBA" id="ARBA00023461"/>
    </source>
</evidence>
<dbReference type="OrthoDB" id="777519at2759"/>
<dbReference type="AlphaFoldDB" id="A0A835V566"/>
<gene>
    <name evidence="10" type="ORF">HPP92_009172</name>
</gene>
<dbReference type="Pfam" id="PF10218">
    <property type="entry name" value="SPRING1"/>
    <property type="match status" value="1"/>
</dbReference>
<dbReference type="EMBL" id="JADCNL010000004">
    <property type="protein sequence ID" value="KAG0485093.1"/>
    <property type="molecule type" value="Genomic_DNA"/>
</dbReference>
<keyword evidence="6" id="KW-0325">Glycoprotein</keyword>
<comment type="similarity">
    <text evidence="7">Belongs to the SPRING family.</text>
</comment>
<reference evidence="10 11" key="1">
    <citation type="journal article" date="2020" name="Nat. Food">
        <title>A phased Vanilla planifolia genome enables genetic improvement of flavour and production.</title>
        <authorList>
            <person name="Hasing T."/>
            <person name="Tang H."/>
            <person name="Brym M."/>
            <person name="Khazi F."/>
            <person name="Huang T."/>
            <person name="Chambers A.H."/>
        </authorList>
    </citation>
    <scope>NUCLEOTIDE SEQUENCE [LARGE SCALE GENOMIC DNA]</scope>
    <source>
        <tissue evidence="10">Leaf</tissue>
    </source>
</reference>
<dbReference type="PANTHER" id="PTHR13481">
    <property type="entry name" value="SREBP REGULATING GENE PROTEIN"/>
    <property type="match status" value="1"/>
</dbReference>
<keyword evidence="11" id="KW-1185">Reference proteome</keyword>
<evidence type="ECO:0000256" key="3">
    <source>
        <dbReference type="ARBA" id="ARBA00022989"/>
    </source>
</evidence>
<evidence type="ECO:0000313" key="10">
    <source>
        <dbReference type="EMBL" id="KAG0485093.1"/>
    </source>
</evidence>
<keyword evidence="2 9" id="KW-0812">Transmembrane</keyword>
<comment type="caution">
    <text evidence="10">The sequence shown here is derived from an EMBL/GenBank/DDBJ whole genome shotgun (WGS) entry which is preliminary data.</text>
</comment>
<dbReference type="PANTHER" id="PTHR13481:SF0">
    <property type="entry name" value="SREBP REGULATING GENE PROTEIN"/>
    <property type="match status" value="1"/>
</dbReference>
<name>A0A835V566_VANPL</name>